<keyword evidence="5" id="KW-0739">Sodium transport</keyword>
<dbReference type="Pfam" id="PF04277">
    <property type="entry name" value="OAD_gamma"/>
    <property type="match status" value="1"/>
</dbReference>
<gene>
    <name evidence="6" type="ORF">MMIC_P1390</name>
</gene>
<evidence type="ECO:0000256" key="2">
    <source>
        <dbReference type="ARBA" id="ARBA00022692"/>
    </source>
</evidence>
<keyword evidence="5" id="KW-0915">Sodium</keyword>
<keyword evidence="7" id="KW-1185">Reference proteome</keyword>
<evidence type="ECO:0000256" key="3">
    <source>
        <dbReference type="ARBA" id="ARBA00022989"/>
    </source>
</evidence>
<evidence type="ECO:0000256" key="5">
    <source>
        <dbReference type="RuleBase" id="RU004278"/>
    </source>
</evidence>
<sequence length="75" mass="8174">MNELLAQGLQLMGVGMGFVFLFLGLLVAVVSLVSRIIQGYEGKHAAPAGTSTTNDDDLLLVVSEAIKRYRQEHNR</sequence>
<protein>
    <recommendedName>
        <fullName evidence="5">Oxaloacetate decarboxylase gamma chain</fullName>
        <ecNumber evidence="5">7.2.4.2</ecNumber>
    </recommendedName>
</protein>
<dbReference type="AlphaFoldDB" id="A0A1L8CND1"/>
<dbReference type="NCBIfam" id="TIGR01195">
    <property type="entry name" value="oadG_fam"/>
    <property type="match status" value="1"/>
</dbReference>
<comment type="cofactor">
    <cofactor evidence="5">
        <name>Na(+)</name>
        <dbReference type="ChEBI" id="CHEBI:29101"/>
    </cofactor>
</comment>
<dbReference type="Proteomes" id="UP000231632">
    <property type="component" value="Unassembled WGS sequence"/>
</dbReference>
<keyword evidence="3 5" id="KW-1133">Transmembrane helix</keyword>
<reference evidence="6 7" key="1">
    <citation type="journal article" date="2017" name="Arch. Microbiol.">
        <title>Mariprofundus micogutta sp. nov., a novel iron-oxidizing zetaproteobacterium isolated from a deep-sea hydrothermal field at the Bayonnaise knoll of the Izu-Ogasawara arc, and a description of Mariprofundales ord. nov. and Zetaproteobacteria classis nov.</title>
        <authorList>
            <person name="Makita H."/>
            <person name="Tanaka E."/>
            <person name="Mitsunobu S."/>
            <person name="Miyazaki M."/>
            <person name="Nunoura T."/>
            <person name="Uematsu K."/>
            <person name="Takaki Y."/>
            <person name="Nishi S."/>
            <person name="Shimamura S."/>
            <person name="Takai K."/>
        </authorList>
    </citation>
    <scope>NUCLEOTIDE SEQUENCE [LARGE SCALE GENOMIC DNA]</scope>
    <source>
        <strain evidence="6 7">ET2</strain>
    </source>
</reference>
<dbReference type="STRING" id="1921010.MMIC_P1390"/>
<keyword evidence="5" id="KW-0406">Ion transport</keyword>
<comment type="caution">
    <text evidence="6">The sequence shown here is derived from an EMBL/GenBank/DDBJ whole genome shotgun (WGS) entry which is preliminary data.</text>
</comment>
<feature type="transmembrane region" description="Helical" evidence="5">
    <location>
        <begin position="12"/>
        <end position="33"/>
    </location>
</feature>
<organism evidence="6 7">
    <name type="scientific">Mariprofundus micogutta</name>
    <dbReference type="NCBI Taxonomy" id="1921010"/>
    <lineage>
        <taxon>Bacteria</taxon>
        <taxon>Pseudomonadati</taxon>
        <taxon>Pseudomonadota</taxon>
        <taxon>Candidatius Mariprofundia</taxon>
        <taxon>Mariprofundales</taxon>
        <taxon>Mariprofundaceae</taxon>
        <taxon>Mariprofundus</taxon>
    </lineage>
</organism>
<name>A0A1L8CND1_9PROT</name>
<comment type="catalytic activity">
    <reaction evidence="5">
        <text>oxaloacetate + 2 Na(+)(in) + H(+) = pyruvate + 2 Na(+)(out) + CO2</text>
        <dbReference type="Rhea" id="RHEA:57724"/>
        <dbReference type="ChEBI" id="CHEBI:15361"/>
        <dbReference type="ChEBI" id="CHEBI:15378"/>
        <dbReference type="ChEBI" id="CHEBI:16452"/>
        <dbReference type="ChEBI" id="CHEBI:16526"/>
        <dbReference type="ChEBI" id="CHEBI:29101"/>
        <dbReference type="EC" id="7.2.4.2"/>
    </reaction>
</comment>
<proteinExistence type="inferred from homology"/>
<evidence type="ECO:0000256" key="4">
    <source>
        <dbReference type="ARBA" id="ARBA00023136"/>
    </source>
</evidence>
<keyword evidence="2 5" id="KW-0812">Transmembrane</keyword>
<dbReference type="InterPro" id="IPR005899">
    <property type="entry name" value="Na_pump_deCOase"/>
</dbReference>
<comment type="subcellular location">
    <subcellularLocation>
        <location evidence="5">Cell membrane</location>
        <topology evidence="5">Single-pass membrane protein</topology>
    </subcellularLocation>
</comment>
<dbReference type="OrthoDB" id="5298104at2"/>
<dbReference type="GO" id="GO:0015081">
    <property type="term" value="F:sodium ion transmembrane transporter activity"/>
    <property type="evidence" value="ECO:0007669"/>
    <property type="project" value="InterPro"/>
</dbReference>
<dbReference type="GO" id="GO:0036376">
    <property type="term" value="P:sodium ion export across plasma membrane"/>
    <property type="evidence" value="ECO:0007669"/>
    <property type="project" value="InterPro"/>
</dbReference>
<keyword evidence="5" id="KW-0813">Transport</keyword>
<evidence type="ECO:0000313" key="7">
    <source>
        <dbReference type="Proteomes" id="UP000231632"/>
    </source>
</evidence>
<keyword evidence="1" id="KW-1003">Cell membrane</keyword>
<keyword evidence="4 5" id="KW-0472">Membrane</keyword>
<comment type="function">
    <text evidence="5">Catalyzes the decarboxylation of oxaloacetate coupled to Na(+) translocation.</text>
</comment>
<dbReference type="EC" id="7.2.4.2" evidence="5"/>
<dbReference type="GO" id="GO:0005886">
    <property type="term" value="C:plasma membrane"/>
    <property type="evidence" value="ECO:0007669"/>
    <property type="project" value="UniProtKB-SubCell"/>
</dbReference>
<dbReference type="GO" id="GO:0015451">
    <property type="term" value="F:decarboxylation-driven active transmembrane transporter activity"/>
    <property type="evidence" value="ECO:0007669"/>
    <property type="project" value="UniProtKB-EC"/>
</dbReference>
<accession>A0A1L8CND1</accession>
<dbReference type="RefSeq" id="WP_072659736.1">
    <property type="nucleotide sequence ID" value="NZ_BDFD01000010.1"/>
</dbReference>
<evidence type="ECO:0000313" key="6">
    <source>
        <dbReference type="EMBL" id="GAV20425.1"/>
    </source>
</evidence>
<evidence type="ECO:0000256" key="1">
    <source>
        <dbReference type="ARBA" id="ARBA00022475"/>
    </source>
</evidence>
<comment type="similarity">
    <text evidence="5">Belongs to the OadG family.</text>
</comment>
<dbReference type="EMBL" id="BDFD01000010">
    <property type="protein sequence ID" value="GAV20425.1"/>
    <property type="molecule type" value="Genomic_DNA"/>
</dbReference>